<dbReference type="InterPro" id="IPR001647">
    <property type="entry name" value="HTH_TetR"/>
</dbReference>
<dbReference type="SUPFAM" id="SSF46689">
    <property type="entry name" value="Homeodomain-like"/>
    <property type="match status" value="1"/>
</dbReference>
<evidence type="ECO:0000313" key="8">
    <source>
        <dbReference type="Proteomes" id="UP000050996"/>
    </source>
</evidence>
<dbReference type="InterPro" id="IPR039538">
    <property type="entry name" value="BetI_C"/>
</dbReference>
<dbReference type="SUPFAM" id="SSF48498">
    <property type="entry name" value="Tetracyclin repressor-like, C-terminal domain"/>
    <property type="match status" value="1"/>
</dbReference>
<dbReference type="PANTHER" id="PTHR43479:SF11">
    <property type="entry name" value="ACREF_ENVCD OPERON REPRESSOR-RELATED"/>
    <property type="match status" value="1"/>
</dbReference>
<dbReference type="InterPro" id="IPR009057">
    <property type="entry name" value="Homeodomain-like_sf"/>
</dbReference>
<dbReference type="GO" id="GO:0003677">
    <property type="term" value="F:DNA binding"/>
    <property type="evidence" value="ECO:0007669"/>
    <property type="project" value="UniProtKB-UniRule"/>
</dbReference>
<sequence length="195" mass="22491">MPKIVDHEKRRKQIAEATWRVILNLGMEGATVRNIAKEAGLSLGALRHYFSTQDELLVYAMDLVKEQATVRINEITRKDLPPKEMILSILLQMVPINEETMAEMEVWIAFIAHARHREDIFNIKDDGVFNGIKKLVDSMDQYGLLRKELDIAVETERLYALIDGIALHALLEPKRVDKERIVRVLEHHLDTICIE</sequence>
<feature type="domain" description="HTH tetR-type" evidence="6">
    <location>
        <begin position="8"/>
        <end position="68"/>
    </location>
</feature>
<dbReference type="PROSITE" id="PS50977">
    <property type="entry name" value="HTH_TETR_2"/>
    <property type="match status" value="1"/>
</dbReference>
<dbReference type="STRING" id="1637975.AN957_01980"/>
<dbReference type="AlphaFoldDB" id="A0A0Q3QIS4"/>
<keyword evidence="4" id="KW-0804">Transcription</keyword>
<dbReference type="PROSITE" id="PS01081">
    <property type="entry name" value="HTH_TETR_1"/>
    <property type="match status" value="1"/>
</dbReference>
<evidence type="ECO:0000259" key="6">
    <source>
        <dbReference type="PROSITE" id="PS50977"/>
    </source>
</evidence>
<dbReference type="InterPro" id="IPR023772">
    <property type="entry name" value="DNA-bd_HTH_TetR-type_CS"/>
</dbReference>
<evidence type="ECO:0000256" key="3">
    <source>
        <dbReference type="ARBA" id="ARBA00023125"/>
    </source>
</evidence>
<keyword evidence="1" id="KW-0678">Repressor</keyword>
<dbReference type="Gene3D" id="1.10.357.10">
    <property type="entry name" value="Tetracycline Repressor, domain 2"/>
    <property type="match status" value="1"/>
</dbReference>
<evidence type="ECO:0000313" key="7">
    <source>
        <dbReference type="EMBL" id="KQL17526.1"/>
    </source>
</evidence>
<protein>
    <submittedName>
        <fullName evidence="7">TetR family transcriptional regulator</fullName>
    </submittedName>
</protein>
<keyword evidence="8" id="KW-1185">Reference proteome</keyword>
<dbReference type="EMBL" id="LJIX01000006">
    <property type="protein sequence ID" value="KQL17526.1"/>
    <property type="molecule type" value="Genomic_DNA"/>
</dbReference>
<proteinExistence type="predicted"/>
<feature type="DNA-binding region" description="H-T-H motif" evidence="5">
    <location>
        <begin position="31"/>
        <end position="50"/>
    </location>
</feature>
<accession>A0A0Q3QIS4</accession>
<dbReference type="PANTHER" id="PTHR43479">
    <property type="entry name" value="ACREF/ENVCD OPERON REPRESSOR-RELATED"/>
    <property type="match status" value="1"/>
</dbReference>
<organism evidence="7 8">
    <name type="scientific">Cytobacillus solani</name>
    <dbReference type="NCBI Taxonomy" id="1637975"/>
    <lineage>
        <taxon>Bacteria</taxon>
        <taxon>Bacillati</taxon>
        <taxon>Bacillota</taxon>
        <taxon>Bacilli</taxon>
        <taxon>Bacillales</taxon>
        <taxon>Bacillaceae</taxon>
        <taxon>Cytobacillus</taxon>
    </lineage>
</organism>
<dbReference type="Proteomes" id="UP000050996">
    <property type="component" value="Unassembled WGS sequence"/>
</dbReference>
<keyword evidence="2" id="KW-0805">Transcription regulation</keyword>
<dbReference type="InterPro" id="IPR036271">
    <property type="entry name" value="Tet_transcr_reg_TetR-rel_C_sf"/>
</dbReference>
<evidence type="ECO:0000256" key="2">
    <source>
        <dbReference type="ARBA" id="ARBA00023015"/>
    </source>
</evidence>
<evidence type="ECO:0000256" key="4">
    <source>
        <dbReference type="ARBA" id="ARBA00023163"/>
    </source>
</evidence>
<dbReference type="InterPro" id="IPR050624">
    <property type="entry name" value="HTH-type_Tx_Regulator"/>
</dbReference>
<keyword evidence="3 5" id="KW-0238">DNA-binding</keyword>
<dbReference type="Pfam" id="PF13977">
    <property type="entry name" value="TetR_C_6"/>
    <property type="match status" value="1"/>
</dbReference>
<dbReference type="Pfam" id="PF00440">
    <property type="entry name" value="TetR_N"/>
    <property type="match status" value="1"/>
</dbReference>
<evidence type="ECO:0000256" key="5">
    <source>
        <dbReference type="PROSITE-ProRule" id="PRU00335"/>
    </source>
</evidence>
<gene>
    <name evidence="7" type="ORF">AN957_01980</name>
</gene>
<comment type="caution">
    <text evidence="7">The sequence shown here is derived from an EMBL/GenBank/DDBJ whole genome shotgun (WGS) entry which is preliminary data.</text>
</comment>
<name>A0A0Q3QIS4_9BACI</name>
<dbReference type="RefSeq" id="WP_053478177.1">
    <property type="nucleotide sequence ID" value="NZ_CP041305.1"/>
</dbReference>
<reference evidence="7 8" key="1">
    <citation type="submission" date="2015-09" db="EMBL/GenBank/DDBJ databases">
        <title>Genome sequencing project for genomic taxonomy and phylogenomics of Bacillus-like bacteria.</title>
        <authorList>
            <person name="Liu B."/>
            <person name="Wang J."/>
            <person name="Zhu Y."/>
            <person name="Liu G."/>
            <person name="Chen Q."/>
            <person name="Chen Z."/>
            <person name="Lan J."/>
            <person name="Che J."/>
            <person name="Ge C."/>
            <person name="Shi H."/>
            <person name="Pan Z."/>
            <person name="Liu X."/>
        </authorList>
    </citation>
    <scope>NUCLEOTIDE SEQUENCE [LARGE SCALE GENOMIC DNA]</scope>
    <source>
        <strain evidence="7 8">FJAT-18043</strain>
    </source>
</reference>
<evidence type="ECO:0000256" key="1">
    <source>
        <dbReference type="ARBA" id="ARBA00022491"/>
    </source>
</evidence>
<dbReference type="PATRIC" id="fig|1637975.4.peg.76"/>